<name>X1A676_9ZZZZ</name>
<organism evidence="2">
    <name type="scientific">marine sediment metagenome</name>
    <dbReference type="NCBI Taxonomy" id="412755"/>
    <lineage>
        <taxon>unclassified sequences</taxon>
        <taxon>metagenomes</taxon>
        <taxon>ecological metagenomes</taxon>
    </lineage>
</organism>
<gene>
    <name evidence="2" type="ORF">S01H4_31031</name>
</gene>
<proteinExistence type="predicted"/>
<comment type="caution">
    <text evidence="2">The sequence shown here is derived from an EMBL/GenBank/DDBJ whole genome shotgun (WGS) entry which is preliminary data.</text>
</comment>
<dbReference type="InterPro" id="IPR037522">
    <property type="entry name" value="HD_GYP_dom"/>
</dbReference>
<dbReference type="InterPro" id="IPR003607">
    <property type="entry name" value="HD/PDEase_dom"/>
</dbReference>
<dbReference type="SUPFAM" id="SSF55781">
    <property type="entry name" value="GAF domain-like"/>
    <property type="match status" value="1"/>
</dbReference>
<dbReference type="EMBL" id="BART01016076">
    <property type="protein sequence ID" value="GAG77244.1"/>
    <property type="molecule type" value="Genomic_DNA"/>
</dbReference>
<dbReference type="SUPFAM" id="SSF109604">
    <property type="entry name" value="HD-domain/PDEase-like"/>
    <property type="match status" value="1"/>
</dbReference>
<dbReference type="PROSITE" id="PS51832">
    <property type="entry name" value="HD_GYP"/>
    <property type="match status" value="1"/>
</dbReference>
<sequence>DKEYAFNKSYDLKTGYRTKSMLTLPMIDHKDEILGAIQLINRKKDGNCLICTPEATRKYVIPFSKEHESLALSLGAQAAVSLENNMLYQEIEDLFEGLVKASVRAIESRDPTTSGHSTRVAFYTISLARAVGRVKTGVYRNISFSREQIKEIRYASLLHDFGKVGVRENVLVKEKKLYPHQLELVKMRFAYIQKAMELSIMQQRFNILMSKGIEGYQAQCDKLDAKLKKKLYELEKHLRSIVTVNMPTVLGEKSEKILDEIARNTYLDIKGHEQPILTEDEYAKLNIKHGSLDEMERKEIESHVR</sequence>
<dbReference type="CDD" id="cd00077">
    <property type="entry name" value="HDc"/>
    <property type="match status" value="1"/>
</dbReference>
<dbReference type="PANTHER" id="PTHR43155">
    <property type="entry name" value="CYCLIC DI-GMP PHOSPHODIESTERASE PA4108-RELATED"/>
    <property type="match status" value="1"/>
</dbReference>
<dbReference type="Gene3D" id="1.10.3210.10">
    <property type="entry name" value="Hypothetical protein af1432"/>
    <property type="match status" value="1"/>
</dbReference>
<evidence type="ECO:0000313" key="2">
    <source>
        <dbReference type="EMBL" id="GAG77244.1"/>
    </source>
</evidence>
<accession>X1A676</accession>
<dbReference type="InterPro" id="IPR029016">
    <property type="entry name" value="GAF-like_dom_sf"/>
</dbReference>
<reference evidence="2" key="1">
    <citation type="journal article" date="2014" name="Front. Microbiol.">
        <title>High frequency of phylogenetically diverse reductive dehalogenase-homologous genes in deep subseafloor sedimentary metagenomes.</title>
        <authorList>
            <person name="Kawai M."/>
            <person name="Futagami T."/>
            <person name="Toyoda A."/>
            <person name="Takaki Y."/>
            <person name="Nishi S."/>
            <person name="Hori S."/>
            <person name="Arai W."/>
            <person name="Tsubouchi T."/>
            <person name="Morono Y."/>
            <person name="Uchiyama I."/>
            <person name="Ito T."/>
            <person name="Fujiyama A."/>
            <person name="Inagaki F."/>
            <person name="Takami H."/>
        </authorList>
    </citation>
    <scope>NUCLEOTIDE SEQUENCE</scope>
    <source>
        <strain evidence="2">Expedition CK06-06</strain>
    </source>
</reference>
<feature type="domain" description="HD-GYP" evidence="1">
    <location>
        <begin position="91"/>
        <end position="301"/>
    </location>
</feature>
<dbReference type="Gene3D" id="3.30.450.40">
    <property type="match status" value="1"/>
</dbReference>
<feature type="non-terminal residue" evidence="2">
    <location>
        <position position="305"/>
    </location>
</feature>
<dbReference type="AlphaFoldDB" id="X1A676"/>
<feature type="non-terminal residue" evidence="2">
    <location>
        <position position="1"/>
    </location>
</feature>
<dbReference type="PANTHER" id="PTHR43155:SF2">
    <property type="entry name" value="CYCLIC DI-GMP PHOSPHODIESTERASE PA4108"/>
    <property type="match status" value="1"/>
</dbReference>
<protein>
    <recommendedName>
        <fullName evidence="1">HD-GYP domain-containing protein</fullName>
    </recommendedName>
</protein>
<evidence type="ECO:0000259" key="1">
    <source>
        <dbReference type="PROSITE" id="PS51832"/>
    </source>
</evidence>